<name>A0A8J5QGZ4_9ASCO</name>
<evidence type="ECO:0000313" key="3">
    <source>
        <dbReference type="Proteomes" id="UP000694255"/>
    </source>
</evidence>
<gene>
    <name evidence="2" type="ORF">J8A68_003632</name>
</gene>
<dbReference type="OrthoDB" id="5238185at2759"/>
<dbReference type="InterPro" id="IPR039390">
    <property type="entry name" value="1_2-HQD/HQD"/>
</dbReference>
<dbReference type="InterPro" id="IPR007535">
    <property type="entry name" value="Catechol_dOase_N"/>
</dbReference>
<organism evidence="2 3">
    <name type="scientific">[Candida] subhashii</name>
    <dbReference type="NCBI Taxonomy" id="561895"/>
    <lineage>
        <taxon>Eukaryota</taxon>
        <taxon>Fungi</taxon>
        <taxon>Dikarya</taxon>
        <taxon>Ascomycota</taxon>
        <taxon>Saccharomycotina</taxon>
        <taxon>Pichiomycetes</taxon>
        <taxon>Debaryomycetaceae</taxon>
        <taxon>Spathaspora</taxon>
    </lineage>
</organism>
<dbReference type="Pfam" id="PF04444">
    <property type="entry name" value="Dioxygenase_N"/>
    <property type="match status" value="1"/>
</dbReference>
<dbReference type="CDD" id="cd03461">
    <property type="entry name" value="1_2-HQD"/>
    <property type="match status" value="1"/>
</dbReference>
<dbReference type="InterPro" id="IPR050770">
    <property type="entry name" value="Intradiol_RC_Dioxygenase"/>
</dbReference>
<protein>
    <recommendedName>
        <fullName evidence="1">Intradiol ring-cleavage dioxygenases domain-containing protein</fullName>
    </recommendedName>
</protein>
<dbReference type="GO" id="GO:0008199">
    <property type="term" value="F:ferric iron binding"/>
    <property type="evidence" value="ECO:0007669"/>
    <property type="project" value="InterPro"/>
</dbReference>
<dbReference type="EMBL" id="JAGSYN010000160">
    <property type="protein sequence ID" value="KAG7662862.1"/>
    <property type="molecule type" value="Genomic_DNA"/>
</dbReference>
<feature type="domain" description="Intradiol ring-cleavage dioxygenases" evidence="1">
    <location>
        <begin position="135"/>
        <end position="163"/>
    </location>
</feature>
<dbReference type="GeneID" id="73470432"/>
<evidence type="ECO:0000313" key="2">
    <source>
        <dbReference type="EMBL" id="KAG7662862.1"/>
    </source>
</evidence>
<dbReference type="RefSeq" id="XP_049263095.1">
    <property type="nucleotide sequence ID" value="XM_049407508.1"/>
</dbReference>
<comment type="caution">
    <text evidence="2">The sequence shown here is derived from an EMBL/GenBank/DDBJ whole genome shotgun (WGS) entry which is preliminary data.</text>
</comment>
<proteinExistence type="predicted"/>
<dbReference type="GO" id="GO:0018576">
    <property type="term" value="F:catechol 1,2-dioxygenase activity"/>
    <property type="evidence" value="ECO:0007669"/>
    <property type="project" value="InterPro"/>
</dbReference>
<keyword evidence="3" id="KW-1185">Reference proteome</keyword>
<dbReference type="PANTHER" id="PTHR33711">
    <property type="entry name" value="DIOXYGENASE, PUTATIVE (AFU_ORTHOLOGUE AFUA_2G02910)-RELATED"/>
    <property type="match status" value="1"/>
</dbReference>
<reference evidence="2 3" key="1">
    <citation type="journal article" date="2021" name="DNA Res.">
        <title>Genome analysis of Candida subhashii reveals its hybrid nature and dual mitochondrial genome conformations.</title>
        <authorList>
            <person name="Mixao V."/>
            <person name="Hegedusova E."/>
            <person name="Saus E."/>
            <person name="Pryszcz L.P."/>
            <person name="Cillingova A."/>
            <person name="Nosek J."/>
            <person name="Gabaldon T."/>
        </authorList>
    </citation>
    <scope>NUCLEOTIDE SEQUENCE [LARGE SCALE GENOMIC DNA]</scope>
    <source>
        <strain evidence="2 3">CBS 10753</strain>
    </source>
</reference>
<sequence>MPSALKLVDMSDETITENTIAINSQHKDERLKFLMAKLVQHLHDFARETRLTTDEWYAGIEFLTATGKMCSDIRQEFVLLSDVLGLSVLVDGLSHPKPKEATVGTLLGPFHTHDAEDKQEGDSICSKDLGEPLLIEGILTDTKGNPIPDAKIDLWHCDANGLYDTQYEDREHPDMRGIFTTKEDGSFVIKASKPVPYAIPHDGPVGKMLQKINRHPYRPAHIHFIIEKPGYDKLITALYLRGDKYEFSDAVFGVKSDLVFDLEPLGAERAAQHGMKAEDWYLNWDFRIITEQEATDLVTSKNVEALKKSGENLVLNQDGLPVYAPLD</sequence>
<accession>A0A8J5QGZ4</accession>
<dbReference type="Proteomes" id="UP000694255">
    <property type="component" value="Unassembled WGS sequence"/>
</dbReference>
<dbReference type="AlphaFoldDB" id="A0A8J5QGZ4"/>
<evidence type="ECO:0000259" key="1">
    <source>
        <dbReference type="PROSITE" id="PS00083"/>
    </source>
</evidence>
<dbReference type="InterPro" id="IPR000627">
    <property type="entry name" value="Intradiol_dOase_C"/>
</dbReference>
<dbReference type="PANTHER" id="PTHR33711:SF7">
    <property type="entry name" value="INTRADIOL RING-CLEAVAGE DIOXYGENASES DOMAIN-CONTAINING PROTEIN-RELATED"/>
    <property type="match status" value="1"/>
</dbReference>
<dbReference type="GO" id="GO:0009712">
    <property type="term" value="P:catechol-containing compound metabolic process"/>
    <property type="evidence" value="ECO:0007669"/>
    <property type="project" value="InterPro"/>
</dbReference>
<dbReference type="Pfam" id="PF00775">
    <property type="entry name" value="Dioxygenase_C"/>
    <property type="match status" value="1"/>
</dbReference>
<dbReference type="PROSITE" id="PS00083">
    <property type="entry name" value="INTRADIOL_DIOXYGENAS"/>
    <property type="match status" value="1"/>
</dbReference>